<dbReference type="PANTHER" id="PTHR24348">
    <property type="entry name" value="SERINE/THREONINE-PROTEIN KINASE UNC-51-RELATED"/>
    <property type="match status" value="1"/>
</dbReference>
<dbReference type="GO" id="GO:0005524">
    <property type="term" value="F:ATP binding"/>
    <property type="evidence" value="ECO:0007669"/>
    <property type="project" value="UniProtKB-UniRule"/>
</dbReference>
<keyword evidence="2 3" id="KW-0067">ATP-binding</keyword>
<dbReference type="InterPro" id="IPR011009">
    <property type="entry name" value="Kinase-like_dom_sf"/>
</dbReference>
<evidence type="ECO:0000256" key="2">
    <source>
        <dbReference type="ARBA" id="ARBA00022840"/>
    </source>
</evidence>
<dbReference type="GO" id="GO:0004674">
    <property type="term" value="F:protein serine/threonine kinase activity"/>
    <property type="evidence" value="ECO:0007669"/>
    <property type="project" value="InterPro"/>
</dbReference>
<accession>A0A7V2SYV7</accession>
<dbReference type="AlphaFoldDB" id="A0A7V2SYV7"/>
<feature type="binding site" evidence="3">
    <location>
        <position position="36"/>
    </location>
    <ligand>
        <name>ATP</name>
        <dbReference type="ChEBI" id="CHEBI:30616"/>
    </ligand>
</feature>
<dbReference type="SMART" id="SM00220">
    <property type="entry name" value="S_TKc"/>
    <property type="match status" value="1"/>
</dbReference>
<dbReference type="PROSITE" id="PS50011">
    <property type="entry name" value="PROTEIN_KINASE_DOM"/>
    <property type="match status" value="1"/>
</dbReference>
<dbReference type="Gene3D" id="3.30.200.20">
    <property type="entry name" value="Phosphorylase Kinase, domain 1"/>
    <property type="match status" value="1"/>
</dbReference>
<dbReference type="CDD" id="cd14014">
    <property type="entry name" value="STKc_PknB_like"/>
    <property type="match status" value="1"/>
</dbReference>
<dbReference type="PROSITE" id="PS00108">
    <property type="entry name" value="PROTEIN_KINASE_ST"/>
    <property type="match status" value="1"/>
</dbReference>
<feature type="domain" description="Protein kinase" evidence="4">
    <location>
        <begin position="7"/>
        <end position="266"/>
    </location>
</feature>
<sequence>MRAIGRYEILSFLGRGAWSLVFRVKIPRIEKVAALKLLQPDPLLKDLLGPQNMEELFLREASILGRIRHPHVVQVWDFDYWRKKPFFIMEFYCISLQDVIGKGQQSRVLRLDDAVSYTLQVLKGLQCLHEAGIVHRDIKPENLLLTDDDQVKIADFGLVHMEDAPIAHMVPENLVVGSPDWAAPEQLMKKSHKISPATDLYSVGVLLFKMLTGRFPHKKEQPNLSKYNPDCGPEWDEFIRKALIEDTSKRFGCAFEMESALKRLYYTWKEQTLSQCAFMPKAEVGHGVFKSKIRSEPKVVSVDEALEQFFLDDLYRPKVWTTNRYRHIDEFMVLDEATGLVWEAHGSSFPTPWDVAMTRADRLNEAGLGGLHTWHLPTVEELVTILDPIPHKTGHCVESVFDLEKSWLWTSDVTGHKMAWCANAKNGFIAHKDKSCYLFSRL</sequence>
<dbReference type="InterPro" id="IPR011460">
    <property type="entry name" value="Lcl_C"/>
</dbReference>
<dbReference type="InterPro" id="IPR045269">
    <property type="entry name" value="Atg1-like"/>
</dbReference>
<comment type="caution">
    <text evidence="5">The sequence shown here is derived from an EMBL/GenBank/DDBJ whole genome shotgun (WGS) entry which is preliminary data.</text>
</comment>
<feature type="non-terminal residue" evidence="5">
    <location>
        <position position="442"/>
    </location>
</feature>
<dbReference type="Gene3D" id="1.10.510.10">
    <property type="entry name" value="Transferase(Phosphotransferase) domain 1"/>
    <property type="match status" value="1"/>
</dbReference>
<evidence type="ECO:0000313" key="5">
    <source>
        <dbReference type="EMBL" id="HFC47139.1"/>
    </source>
</evidence>
<dbReference type="InterPro" id="IPR000719">
    <property type="entry name" value="Prot_kinase_dom"/>
</dbReference>
<dbReference type="Pfam" id="PF07603">
    <property type="entry name" value="Lcl_C"/>
    <property type="match status" value="1"/>
</dbReference>
<dbReference type="GO" id="GO:0005737">
    <property type="term" value="C:cytoplasm"/>
    <property type="evidence" value="ECO:0007669"/>
    <property type="project" value="TreeGrafter"/>
</dbReference>
<dbReference type="InterPro" id="IPR017441">
    <property type="entry name" value="Protein_kinase_ATP_BS"/>
</dbReference>
<dbReference type="EMBL" id="DRND01000366">
    <property type="protein sequence ID" value="HFC47139.1"/>
    <property type="molecule type" value="Genomic_DNA"/>
</dbReference>
<protein>
    <submittedName>
        <fullName evidence="5">DUF1566 domain-containing protein</fullName>
    </submittedName>
</protein>
<dbReference type="SUPFAM" id="SSF56112">
    <property type="entry name" value="Protein kinase-like (PK-like)"/>
    <property type="match status" value="1"/>
</dbReference>
<name>A0A7V2SYV7_9BACT</name>
<dbReference type="PROSITE" id="PS00107">
    <property type="entry name" value="PROTEIN_KINASE_ATP"/>
    <property type="match status" value="1"/>
</dbReference>
<dbReference type="Proteomes" id="UP000885797">
    <property type="component" value="Unassembled WGS sequence"/>
</dbReference>
<keyword evidence="1 3" id="KW-0547">Nucleotide-binding</keyword>
<dbReference type="PANTHER" id="PTHR24348:SF68">
    <property type="entry name" value="SERINE_THREONINE-PROTEIN KINASE ATG1C"/>
    <property type="match status" value="1"/>
</dbReference>
<dbReference type="InterPro" id="IPR008271">
    <property type="entry name" value="Ser/Thr_kinase_AS"/>
</dbReference>
<evidence type="ECO:0000256" key="3">
    <source>
        <dbReference type="PROSITE-ProRule" id="PRU10141"/>
    </source>
</evidence>
<evidence type="ECO:0000259" key="4">
    <source>
        <dbReference type="PROSITE" id="PS50011"/>
    </source>
</evidence>
<gene>
    <name evidence="5" type="ORF">ENJ63_04580</name>
</gene>
<proteinExistence type="predicted"/>
<organism evidence="5">
    <name type="scientific">Dissulfuribacter thermophilus</name>
    <dbReference type="NCBI Taxonomy" id="1156395"/>
    <lineage>
        <taxon>Bacteria</taxon>
        <taxon>Pseudomonadati</taxon>
        <taxon>Thermodesulfobacteriota</taxon>
        <taxon>Dissulfuribacteria</taxon>
        <taxon>Dissulfuribacterales</taxon>
        <taxon>Dissulfuribacteraceae</taxon>
        <taxon>Dissulfuribacter</taxon>
    </lineage>
</organism>
<reference evidence="5" key="1">
    <citation type="journal article" date="2020" name="mSystems">
        <title>Genome- and Community-Level Interaction Insights into Carbon Utilization and Element Cycling Functions of Hydrothermarchaeota in Hydrothermal Sediment.</title>
        <authorList>
            <person name="Zhou Z."/>
            <person name="Liu Y."/>
            <person name="Xu W."/>
            <person name="Pan J."/>
            <person name="Luo Z.H."/>
            <person name="Li M."/>
        </authorList>
    </citation>
    <scope>NUCLEOTIDE SEQUENCE [LARGE SCALE GENOMIC DNA]</scope>
    <source>
        <strain evidence="5">HyVt-503</strain>
    </source>
</reference>
<evidence type="ECO:0000256" key="1">
    <source>
        <dbReference type="ARBA" id="ARBA00022741"/>
    </source>
</evidence>
<dbReference type="Pfam" id="PF00069">
    <property type="entry name" value="Pkinase"/>
    <property type="match status" value="1"/>
</dbReference>